<dbReference type="AlphaFoldDB" id="Q0UXW4"/>
<dbReference type="RefSeq" id="XP_001793968.1">
    <property type="nucleotide sequence ID" value="XM_001793916.1"/>
</dbReference>
<protein>
    <submittedName>
        <fullName evidence="2">Uncharacterized protein</fullName>
    </submittedName>
</protein>
<organism evidence="2 3">
    <name type="scientific">Phaeosphaeria nodorum (strain SN15 / ATCC MYA-4574 / FGSC 10173)</name>
    <name type="common">Glume blotch fungus</name>
    <name type="synonym">Parastagonospora nodorum</name>
    <dbReference type="NCBI Taxonomy" id="321614"/>
    <lineage>
        <taxon>Eukaryota</taxon>
        <taxon>Fungi</taxon>
        <taxon>Dikarya</taxon>
        <taxon>Ascomycota</taxon>
        <taxon>Pezizomycotina</taxon>
        <taxon>Dothideomycetes</taxon>
        <taxon>Pleosporomycetidae</taxon>
        <taxon>Pleosporales</taxon>
        <taxon>Pleosporineae</taxon>
        <taxon>Phaeosphaeriaceae</taxon>
        <taxon>Parastagonospora</taxon>
    </lineage>
</organism>
<dbReference type="InParanoid" id="Q0UXW4"/>
<dbReference type="GeneID" id="5970831"/>
<gene>
    <name evidence="2" type="ORF">SNOG_03400</name>
</gene>
<feature type="region of interest" description="Disordered" evidence="1">
    <location>
        <begin position="1"/>
        <end position="31"/>
    </location>
</feature>
<accession>Q0UXW4</accession>
<evidence type="ECO:0000256" key="1">
    <source>
        <dbReference type="SAM" id="MobiDB-lite"/>
    </source>
</evidence>
<sequence>MALHGWQEGSSLRPKGGRATRTVAAARQTGRETGSQLVPLSQVAPEILAFRPRLVIRLPEASAYATLQADLEFFYNTHADLDMAWPDYRSQMSGKDFRTQVMSLVDCVPANREKQLTPDLIASAKTHFANMRKAAIAVRHDVMNVTLYHTRNFVKTDDLSQRLIKPPHTDAAPATSTRFPSGAPTALEPTRASPVTIGAYVAVKR</sequence>
<feature type="region of interest" description="Disordered" evidence="1">
    <location>
        <begin position="164"/>
        <end position="190"/>
    </location>
</feature>
<dbReference type="Proteomes" id="UP000001055">
    <property type="component" value="Unassembled WGS sequence"/>
</dbReference>
<evidence type="ECO:0000313" key="2">
    <source>
        <dbReference type="EMBL" id="EAT88605.1"/>
    </source>
</evidence>
<dbReference type="EMBL" id="CH445329">
    <property type="protein sequence ID" value="EAT88605.1"/>
    <property type="molecule type" value="Genomic_DNA"/>
</dbReference>
<dbReference type="KEGG" id="pno:SNOG_03400"/>
<proteinExistence type="predicted"/>
<feature type="compositionally biased region" description="Low complexity" evidence="1">
    <location>
        <begin position="17"/>
        <end position="28"/>
    </location>
</feature>
<reference evidence="3" key="1">
    <citation type="journal article" date="2007" name="Plant Cell">
        <title>Dothideomycete-plant interactions illuminated by genome sequencing and EST analysis of the wheat pathogen Stagonospora nodorum.</title>
        <authorList>
            <person name="Hane J.K."/>
            <person name="Lowe R.G."/>
            <person name="Solomon P.S."/>
            <person name="Tan K.C."/>
            <person name="Schoch C.L."/>
            <person name="Spatafora J.W."/>
            <person name="Crous P.W."/>
            <person name="Kodira C."/>
            <person name="Birren B.W."/>
            <person name="Galagan J.E."/>
            <person name="Torriani S.F."/>
            <person name="McDonald B.A."/>
            <person name="Oliver R.P."/>
        </authorList>
    </citation>
    <scope>NUCLEOTIDE SEQUENCE [LARGE SCALE GENOMIC DNA]</scope>
    <source>
        <strain evidence="3">SN15 / ATCC MYA-4574 / FGSC 10173</strain>
    </source>
</reference>
<evidence type="ECO:0000313" key="3">
    <source>
        <dbReference type="Proteomes" id="UP000001055"/>
    </source>
</evidence>
<name>Q0UXW4_PHANO</name>